<dbReference type="HAMAP" id="MF_01478">
    <property type="entry name" value="Ribosomal_L12_arch"/>
    <property type="match status" value="1"/>
</dbReference>
<sequence length="215" mass="22828">MQFFWFVFKPSVFSNNPWRGADHPQRTNPKKKGKLWPIVIWAGPSCNGFSSWAFPRSAQVGPAAEHYITSGDPAIRASQTFPKPPPILHLLRRRRVMGVYTFVCRSSGEEWTAKQLKGELEASAATPYELQRRLVAAASAADSAAGVQSSFAMVSPSSAVFQVIIGAVGGGAAIGGAAAGGAAAGGAAAEAPKAEEKKEEEKEESEDDLGFSLFD</sequence>
<dbReference type="AlphaFoldDB" id="A0A0E0BZJ0"/>
<dbReference type="PANTHER" id="PTHR47207">
    <property type="entry name" value="60S ACIDIC RIBOSOMAL PROTEIN P3-1-RELATED"/>
    <property type="match status" value="1"/>
</dbReference>
<feature type="region of interest" description="Disordered" evidence="5">
    <location>
        <begin position="185"/>
        <end position="215"/>
    </location>
</feature>
<keyword evidence="4" id="KW-0687">Ribonucleoprotein</keyword>
<comment type="similarity">
    <text evidence="2">Belongs to the eukaryotic ribosomal protein P1/P2 family.</text>
</comment>
<evidence type="ECO:0000256" key="3">
    <source>
        <dbReference type="ARBA" id="ARBA00022980"/>
    </source>
</evidence>
<comment type="function">
    <text evidence="1">Plays an important role in the elongation step of protein synthesis.</text>
</comment>
<protein>
    <recommendedName>
        <fullName evidence="8">60S acidic ribosomal protein P3</fullName>
    </recommendedName>
</protein>
<dbReference type="InterPro" id="IPR044252">
    <property type="entry name" value="RPP3"/>
</dbReference>
<evidence type="ECO:0000313" key="6">
    <source>
        <dbReference type="EnsemblPlants" id="OMERI01G08310.1"/>
    </source>
</evidence>
<evidence type="ECO:0000256" key="5">
    <source>
        <dbReference type="SAM" id="MobiDB-lite"/>
    </source>
</evidence>
<dbReference type="PANTHER" id="PTHR47207:SF2">
    <property type="entry name" value="LARGE RIBOSOMAL SUBUNIT PROTEIN P3Y-RELATED"/>
    <property type="match status" value="1"/>
</dbReference>
<dbReference type="Gramene" id="OMERI01G08310.1">
    <property type="protein sequence ID" value="OMERI01G08310.1"/>
    <property type="gene ID" value="OMERI01G08310"/>
</dbReference>
<evidence type="ECO:0000256" key="1">
    <source>
        <dbReference type="ARBA" id="ARBA00003362"/>
    </source>
</evidence>
<evidence type="ECO:0000256" key="4">
    <source>
        <dbReference type="ARBA" id="ARBA00023274"/>
    </source>
</evidence>
<dbReference type="Proteomes" id="UP000008021">
    <property type="component" value="Chromosome 1"/>
</dbReference>
<evidence type="ECO:0000313" key="7">
    <source>
        <dbReference type="Proteomes" id="UP000008021"/>
    </source>
</evidence>
<dbReference type="EnsemblPlants" id="OMERI01G08310.1">
    <property type="protein sequence ID" value="OMERI01G08310.1"/>
    <property type="gene ID" value="OMERI01G08310"/>
</dbReference>
<accession>A0A0E0BZJ0</accession>
<reference evidence="6" key="1">
    <citation type="submission" date="2015-04" db="UniProtKB">
        <authorList>
            <consortium name="EnsemblPlants"/>
        </authorList>
    </citation>
    <scope>IDENTIFICATION</scope>
</reference>
<dbReference type="GO" id="GO:0006414">
    <property type="term" value="P:translational elongation"/>
    <property type="evidence" value="ECO:0007669"/>
    <property type="project" value="InterPro"/>
</dbReference>
<evidence type="ECO:0008006" key="8">
    <source>
        <dbReference type="Google" id="ProtNLM"/>
    </source>
</evidence>
<dbReference type="GO" id="GO:1990904">
    <property type="term" value="C:ribonucleoprotein complex"/>
    <property type="evidence" value="ECO:0007669"/>
    <property type="project" value="UniProtKB-KW"/>
</dbReference>
<dbReference type="STRING" id="40149.A0A0E0BZJ0"/>
<dbReference type="HOGENOM" id="CLU_1285062_0_0_1"/>
<dbReference type="InterPro" id="IPR027534">
    <property type="entry name" value="Ribosomal_P1/P2"/>
</dbReference>
<reference evidence="6" key="2">
    <citation type="submission" date="2018-05" db="EMBL/GenBank/DDBJ databases">
        <title>OmerRS3 (Oryza meridionalis Reference Sequence Version 3).</title>
        <authorList>
            <person name="Zhang J."/>
            <person name="Kudrna D."/>
            <person name="Lee S."/>
            <person name="Talag J."/>
            <person name="Welchert J."/>
            <person name="Wing R.A."/>
        </authorList>
    </citation>
    <scope>NUCLEOTIDE SEQUENCE [LARGE SCALE GENOMIC DNA]</scope>
    <source>
        <strain evidence="6">cv. OR44</strain>
    </source>
</reference>
<proteinExistence type="inferred from homology"/>
<dbReference type="Pfam" id="PF00428">
    <property type="entry name" value="Ribosomal_60s"/>
    <property type="match status" value="1"/>
</dbReference>
<dbReference type="GO" id="GO:0005840">
    <property type="term" value="C:ribosome"/>
    <property type="evidence" value="ECO:0007669"/>
    <property type="project" value="UniProtKB-KW"/>
</dbReference>
<dbReference type="GO" id="GO:0003735">
    <property type="term" value="F:structural constituent of ribosome"/>
    <property type="evidence" value="ECO:0007669"/>
    <property type="project" value="InterPro"/>
</dbReference>
<name>A0A0E0BZJ0_9ORYZ</name>
<keyword evidence="7" id="KW-1185">Reference proteome</keyword>
<evidence type="ECO:0000256" key="2">
    <source>
        <dbReference type="ARBA" id="ARBA00005436"/>
    </source>
</evidence>
<keyword evidence="3" id="KW-0689">Ribosomal protein</keyword>
<organism evidence="6">
    <name type="scientific">Oryza meridionalis</name>
    <dbReference type="NCBI Taxonomy" id="40149"/>
    <lineage>
        <taxon>Eukaryota</taxon>
        <taxon>Viridiplantae</taxon>
        <taxon>Streptophyta</taxon>
        <taxon>Embryophyta</taxon>
        <taxon>Tracheophyta</taxon>
        <taxon>Spermatophyta</taxon>
        <taxon>Magnoliopsida</taxon>
        <taxon>Liliopsida</taxon>
        <taxon>Poales</taxon>
        <taxon>Poaceae</taxon>
        <taxon>BOP clade</taxon>
        <taxon>Oryzoideae</taxon>
        <taxon>Oryzeae</taxon>
        <taxon>Oryzinae</taxon>
        <taxon>Oryza</taxon>
    </lineage>
</organism>